<dbReference type="AlphaFoldDB" id="A0A3G6RRA0"/>
<dbReference type="InterPro" id="IPR008949">
    <property type="entry name" value="Isoprenoid_synthase_dom_sf"/>
</dbReference>
<dbReference type="EMBL" id="PPEH01000013">
    <property type="protein sequence ID" value="PNW11319.1"/>
    <property type="molecule type" value="Genomic_DNA"/>
</dbReference>
<organism evidence="3 4">
    <name type="scientific">Chryseobacterium lactis</name>
    <dbReference type="NCBI Taxonomy" id="1241981"/>
    <lineage>
        <taxon>Bacteria</taxon>
        <taxon>Pseudomonadati</taxon>
        <taxon>Bacteroidota</taxon>
        <taxon>Flavobacteriia</taxon>
        <taxon>Flavobacteriales</taxon>
        <taxon>Weeksellaceae</taxon>
        <taxon>Chryseobacterium group</taxon>
        <taxon>Chryseobacterium</taxon>
    </lineage>
</organism>
<evidence type="ECO:0000313" key="4">
    <source>
        <dbReference type="Proteomes" id="UP000236262"/>
    </source>
</evidence>
<evidence type="ECO:0000313" key="5">
    <source>
        <dbReference type="Proteomes" id="UP000279972"/>
    </source>
</evidence>
<dbReference type="RefSeq" id="WP_103293910.1">
    <property type="nucleotide sequence ID" value="NZ_CP033924.1"/>
</dbReference>
<name>A0A3G6RRA0_CHRLC</name>
<keyword evidence="5" id="KW-1185">Reference proteome</keyword>
<evidence type="ECO:0000313" key="2">
    <source>
        <dbReference type="EMBL" id="AZA80545.1"/>
    </source>
</evidence>
<dbReference type="InterPro" id="IPR034686">
    <property type="entry name" value="Terpene_cyclase-like_2"/>
</dbReference>
<accession>A0A3G6RRA0</accession>
<evidence type="ECO:0000313" key="3">
    <source>
        <dbReference type="EMBL" id="PNW11319.1"/>
    </source>
</evidence>
<dbReference type="PANTHER" id="PTHR35201:SF4">
    <property type="entry name" value="BETA-PINACENE SYNTHASE-RELATED"/>
    <property type="match status" value="1"/>
</dbReference>
<dbReference type="KEGG" id="clac:EG342_00810"/>
<proteinExistence type="inferred from homology"/>
<comment type="cofactor">
    <cofactor evidence="1">
        <name>Mg(2+)</name>
        <dbReference type="ChEBI" id="CHEBI:18420"/>
    </cofactor>
</comment>
<evidence type="ECO:0000256" key="1">
    <source>
        <dbReference type="RuleBase" id="RU366034"/>
    </source>
</evidence>
<sequence>MNNENFDTVEFLYKNFTYPFPVLKNPHADDLQEITDDQWIDGEYLWIYKNNPELRKKYKKTKTAHIAAYFSPIASFERLKPIGKLMLWAFYNDDLYEQSESDNLEIVRTQSTAILNGEMEVSASTIPLSGMLASLRYELLQFVPEASIFRLSEMIDTYFTGLEAELKYKKKQQFPTIAECVALREKSVCLYPFMQLIEVGTGVVLPEEVYEHHVIKRLQVLICQMTVYFNEIQSLRKDEATGCIYYNVVKVIQNEYKMTLEEACLESLRRHNEDLEEFIRLQTSLPDFGIWQEAVANWVQLMSMFLSGWKDISAHLDRYNGTSFPSALELQKRLNEI</sequence>
<protein>
    <recommendedName>
        <fullName evidence="1">Terpene synthase</fullName>
        <ecNumber evidence="1">4.2.3.-</ecNumber>
    </recommendedName>
</protein>
<comment type="similarity">
    <text evidence="1">Belongs to the terpene synthase family.</text>
</comment>
<dbReference type="OrthoDB" id="1223397at2"/>
<dbReference type="GO" id="GO:0046872">
    <property type="term" value="F:metal ion binding"/>
    <property type="evidence" value="ECO:0007669"/>
    <property type="project" value="UniProtKB-KW"/>
</dbReference>
<dbReference type="PANTHER" id="PTHR35201">
    <property type="entry name" value="TERPENE SYNTHASE"/>
    <property type="match status" value="1"/>
</dbReference>
<dbReference type="SFLD" id="SFLDG01020">
    <property type="entry name" value="Terpene_Cyclase_Like_2"/>
    <property type="match status" value="1"/>
</dbReference>
<gene>
    <name evidence="3" type="ORF">C1637_22525</name>
    <name evidence="2" type="ORF">EG342_00810</name>
</gene>
<keyword evidence="1" id="KW-0460">Magnesium</keyword>
<dbReference type="EC" id="4.2.3.-" evidence="1"/>
<reference evidence="2 5" key="2">
    <citation type="submission" date="2018-11" db="EMBL/GenBank/DDBJ databases">
        <title>Proposal to divide the Flavobacteriaceae and reorganize its genera based on Amino Acid Identity values calculated from whole genome sequences.</title>
        <authorList>
            <person name="Nicholson A.C."/>
            <person name="Gulvik C.A."/>
            <person name="Whitney A.M."/>
            <person name="Humrighouse B.W."/>
            <person name="Bell M."/>
            <person name="Holmes B."/>
            <person name="Steigerwalt A.G."/>
            <person name="Villarma A."/>
            <person name="Sheth M."/>
            <person name="Batra D."/>
            <person name="Pryor J."/>
            <person name="Bernardet J.-F."/>
            <person name="Hugo C."/>
            <person name="Kampfer P."/>
            <person name="Newman J."/>
            <person name="McQuiston J.R."/>
        </authorList>
    </citation>
    <scope>NUCLEOTIDE SEQUENCE [LARGE SCALE GENOMIC DNA]</scope>
    <source>
        <strain evidence="2 5">KC_1864</strain>
    </source>
</reference>
<dbReference type="SUPFAM" id="SSF48576">
    <property type="entry name" value="Terpenoid synthases"/>
    <property type="match status" value="1"/>
</dbReference>
<dbReference type="GO" id="GO:0010333">
    <property type="term" value="F:terpene synthase activity"/>
    <property type="evidence" value="ECO:0007669"/>
    <property type="project" value="InterPro"/>
</dbReference>
<dbReference type="Pfam" id="PF19086">
    <property type="entry name" value="Terpene_syn_C_2"/>
    <property type="match status" value="1"/>
</dbReference>
<reference evidence="3 4" key="1">
    <citation type="submission" date="2018-01" db="EMBL/GenBank/DDBJ databases">
        <title>Draft genome sequences of Chryseobacterium lactis NCTC11390, Chryseobacterium oncorhynchi 701B-08, and Chryseobacterium viscerum 687B-08.</title>
        <authorList>
            <person name="Jeong J.-J."/>
            <person name="Lee Y.J."/>
            <person name="Park B."/>
            <person name="Choi I.-G."/>
            <person name="Kim K.D."/>
        </authorList>
    </citation>
    <scope>NUCLEOTIDE SEQUENCE [LARGE SCALE GENOMIC DNA]</scope>
    <source>
        <strain evidence="3 4">NCTC11390</strain>
    </source>
</reference>
<dbReference type="SFLD" id="SFLDS00005">
    <property type="entry name" value="Isoprenoid_Synthase_Type_I"/>
    <property type="match status" value="1"/>
</dbReference>
<dbReference type="Gene3D" id="1.10.600.10">
    <property type="entry name" value="Farnesyl Diphosphate Synthase"/>
    <property type="match status" value="1"/>
</dbReference>
<keyword evidence="1" id="KW-0456">Lyase</keyword>
<dbReference type="EMBL" id="CP033924">
    <property type="protein sequence ID" value="AZA80545.1"/>
    <property type="molecule type" value="Genomic_DNA"/>
</dbReference>
<keyword evidence="1" id="KW-0479">Metal-binding</keyword>
<dbReference type="Proteomes" id="UP000236262">
    <property type="component" value="Unassembled WGS sequence"/>
</dbReference>
<dbReference type="Proteomes" id="UP000279972">
    <property type="component" value="Chromosome"/>
</dbReference>